<evidence type="ECO:0000313" key="4">
    <source>
        <dbReference type="EMBL" id="ODQ80796.1"/>
    </source>
</evidence>
<evidence type="ECO:0000256" key="2">
    <source>
        <dbReference type="ARBA" id="ARBA00022927"/>
    </source>
</evidence>
<evidence type="ECO:0000313" key="5">
    <source>
        <dbReference type="Proteomes" id="UP000094336"/>
    </source>
</evidence>
<dbReference type="AlphaFoldDB" id="A0A1E3QSW2"/>
<dbReference type="Gene3D" id="3.30.1460.50">
    <property type="match status" value="1"/>
</dbReference>
<dbReference type="Proteomes" id="UP000094336">
    <property type="component" value="Unassembled WGS sequence"/>
</dbReference>
<accession>A0A1E3QSW2</accession>
<keyword evidence="5" id="KW-1185">Reference proteome</keyword>
<dbReference type="InterPro" id="IPR007135">
    <property type="entry name" value="Atg3/Atg10"/>
</dbReference>
<dbReference type="EMBL" id="KV454429">
    <property type="protein sequence ID" value="ODQ80796.1"/>
    <property type="molecule type" value="Genomic_DNA"/>
</dbReference>
<dbReference type="GO" id="GO:0015031">
    <property type="term" value="P:protein transport"/>
    <property type="evidence" value="ECO:0007669"/>
    <property type="project" value="UniProtKB-KW"/>
</dbReference>
<protein>
    <submittedName>
        <fullName evidence="4">Uncharacterized protein</fullName>
    </submittedName>
</protein>
<dbReference type="RefSeq" id="XP_018986124.1">
    <property type="nucleotide sequence ID" value="XM_019128590.1"/>
</dbReference>
<name>A0A1E3QSW2_9ASCO</name>
<evidence type="ECO:0000256" key="3">
    <source>
        <dbReference type="ARBA" id="ARBA00023006"/>
    </source>
</evidence>
<keyword evidence="2" id="KW-0813">Transport</keyword>
<dbReference type="GO" id="GO:0019787">
    <property type="term" value="F:ubiquitin-like protein transferase activity"/>
    <property type="evidence" value="ECO:0007669"/>
    <property type="project" value="InterPro"/>
</dbReference>
<organism evidence="4 5">
    <name type="scientific">Babjeviella inositovora NRRL Y-12698</name>
    <dbReference type="NCBI Taxonomy" id="984486"/>
    <lineage>
        <taxon>Eukaryota</taxon>
        <taxon>Fungi</taxon>
        <taxon>Dikarya</taxon>
        <taxon>Ascomycota</taxon>
        <taxon>Saccharomycotina</taxon>
        <taxon>Pichiomycetes</taxon>
        <taxon>Serinales incertae sedis</taxon>
        <taxon>Babjeviella</taxon>
    </lineage>
</organism>
<dbReference type="Pfam" id="PF03987">
    <property type="entry name" value="Autophagy_act_C"/>
    <property type="match status" value="1"/>
</dbReference>
<evidence type="ECO:0000256" key="1">
    <source>
        <dbReference type="ARBA" id="ARBA00022786"/>
    </source>
</evidence>
<keyword evidence="2" id="KW-0653">Protein transport</keyword>
<proteinExistence type="predicted"/>
<dbReference type="GO" id="GO:0006914">
    <property type="term" value="P:autophagy"/>
    <property type="evidence" value="ECO:0007669"/>
    <property type="project" value="UniProtKB-KW"/>
</dbReference>
<keyword evidence="1" id="KW-0833">Ubl conjugation pathway</keyword>
<dbReference type="GeneID" id="30146443"/>
<sequence length="223" mass="25971">MITREEFHESLPTIINLIRPSLQVLSLQKLQTKSKYTNAEYLVIRFYPEKTFVDGHPECFLKLVVSYDLNYLCPVIGFQVFLYTTEEDDDLGEFSNPDEFDRLEVDSPCMSSFSLNFDASYLFEHVVHRGVTEDDQFVLENISIKPHHLLHSENYFFIHPCNVKATYEICEDGVAVKHACHRGVRFMVWFLQIYGRVVGLNLEWDLEKLAGVTALQENMMTQN</sequence>
<keyword evidence="3" id="KW-0072">Autophagy</keyword>
<gene>
    <name evidence="4" type="ORF">BABINDRAFT_161006</name>
</gene>
<reference evidence="5" key="1">
    <citation type="submission" date="2016-05" db="EMBL/GenBank/DDBJ databases">
        <title>Comparative genomics of biotechnologically important yeasts.</title>
        <authorList>
            <consortium name="DOE Joint Genome Institute"/>
            <person name="Riley R."/>
            <person name="Haridas S."/>
            <person name="Wolfe K.H."/>
            <person name="Lopes M.R."/>
            <person name="Hittinger C.T."/>
            <person name="Goker M."/>
            <person name="Salamov A."/>
            <person name="Wisecaver J."/>
            <person name="Long T.M."/>
            <person name="Aerts A.L."/>
            <person name="Barry K."/>
            <person name="Choi C."/>
            <person name="Clum A."/>
            <person name="Coughlan A.Y."/>
            <person name="Deshpande S."/>
            <person name="Douglass A.P."/>
            <person name="Hanson S.J."/>
            <person name="Klenk H.-P."/>
            <person name="Labutti K."/>
            <person name="Lapidus A."/>
            <person name="Lindquist E."/>
            <person name="Lipzen A."/>
            <person name="Meier-Kolthoff J.P."/>
            <person name="Ohm R.A."/>
            <person name="Otillar R.P."/>
            <person name="Pangilinan J."/>
            <person name="Peng Y."/>
            <person name="Rokas A."/>
            <person name="Rosa C.A."/>
            <person name="Scheuner C."/>
            <person name="Sibirny A.A."/>
            <person name="Slot J.C."/>
            <person name="Stielow J.B."/>
            <person name="Sun H."/>
            <person name="Kurtzman C.P."/>
            <person name="Blackwell M."/>
            <person name="Grigoriev I.V."/>
            <person name="Jeffries T.W."/>
        </authorList>
    </citation>
    <scope>NUCLEOTIDE SEQUENCE [LARGE SCALE GENOMIC DNA]</scope>
    <source>
        <strain evidence="5">NRRL Y-12698</strain>
    </source>
</reference>